<gene>
    <name evidence="1" type="ordered locus">SDY_1773</name>
</gene>
<proteinExistence type="predicted"/>
<evidence type="ECO:0000313" key="1">
    <source>
        <dbReference type="EMBL" id="ABB61888.1"/>
    </source>
</evidence>
<dbReference type="KEGG" id="sdy:SDY_1773"/>
<dbReference type="HOGENOM" id="CLU_2452950_0_0_6"/>
<sequence length="89" mass="10648">MVTYLRIVNSMKNVENIIWHDGVLVETRMECHHTEYNFILTAELYVDEFTAGRERKRFEFTGVGNDSNLLIVFYVQIMPDDFVMQLHRF</sequence>
<protein>
    <submittedName>
        <fullName evidence="1">Uncharacterized protein</fullName>
    </submittedName>
</protein>
<dbReference type="AlphaFoldDB" id="Q32FL7"/>
<organism evidence="1 2">
    <name type="scientific">Shigella dysenteriae serotype 1 (strain Sd197)</name>
    <dbReference type="NCBI Taxonomy" id="300267"/>
    <lineage>
        <taxon>Bacteria</taxon>
        <taxon>Pseudomonadati</taxon>
        <taxon>Pseudomonadota</taxon>
        <taxon>Gammaproteobacteria</taxon>
        <taxon>Enterobacterales</taxon>
        <taxon>Enterobacteriaceae</taxon>
        <taxon>Shigella</taxon>
    </lineage>
</organism>
<dbReference type="EMBL" id="CP000034">
    <property type="protein sequence ID" value="ABB61888.1"/>
    <property type="molecule type" value="Genomic_DNA"/>
</dbReference>
<dbReference type="Proteomes" id="UP000002716">
    <property type="component" value="Chromosome"/>
</dbReference>
<dbReference type="EnsemblBacteria" id="ABB61888">
    <property type="protein sequence ID" value="ABB61888"/>
    <property type="gene ID" value="SDY_1773"/>
</dbReference>
<name>Q32FL7_SHIDS</name>
<reference evidence="1 2" key="1">
    <citation type="journal article" date="2005" name="Nucleic Acids Res.">
        <title>Genome dynamics and diversity of Shigella species, the etiologic agents of bacillary dysentery.</title>
        <authorList>
            <person name="Yang F."/>
            <person name="Yang J."/>
            <person name="Zhang X."/>
            <person name="Chen L."/>
            <person name="Jiang Y."/>
            <person name="Yan Y."/>
            <person name="Tang X."/>
            <person name="Wang J."/>
            <person name="Xiong Z."/>
            <person name="Dong J."/>
            <person name="Xue Y."/>
            <person name="Zhu Y."/>
            <person name="Xu X."/>
            <person name="Sun L."/>
            <person name="Chen S."/>
            <person name="Nie H."/>
            <person name="Peng J."/>
            <person name="Xu J."/>
            <person name="Wang Y."/>
            <person name="Yuan Z."/>
            <person name="Wen Y."/>
            <person name="Yao Z."/>
            <person name="Shen Y."/>
            <person name="Qiang B."/>
            <person name="Hou Y."/>
            <person name="Yu J."/>
            <person name="Jin Q."/>
        </authorList>
    </citation>
    <scope>NUCLEOTIDE SEQUENCE [LARGE SCALE GENOMIC DNA]</scope>
    <source>
        <strain evidence="1 2">Sd197</strain>
    </source>
</reference>
<evidence type="ECO:0000313" key="2">
    <source>
        <dbReference type="Proteomes" id="UP000002716"/>
    </source>
</evidence>
<accession>Q32FL7</accession>
<keyword evidence="2" id="KW-1185">Reference proteome</keyword>